<organism evidence="3">
    <name type="scientific">marine metagenome</name>
    <dbReference type="NCBI Taxonomy" id="408172"/>
    <lineage>
        <taxon>unclassified sequences</taxon>
        <taxon>metagenomes</taxon>
        <taxon>ecological metagenomes</taxon>
    </lineage>
</organism>
<dbReference type="InterPro" id="IPR002692">
    <property type="entry name" value="S45"/>
</dbReference>
<name>A0A383A2N7_9ZZZZ</name>
<protein>
    <recommendedName>
        <fullName evidence="4">Penicillin acylase family protein</fullName>
    </recommendedName>
</protein>
<dbReference type="GO" id="GO:0016811">
    <property type="term" value="F:hydrolase activity, acting on carbon-nitrogen (but not peptide) bonds, in linear amides"/>
    <property type="evidence" value="ECO:0007669"/>
    <property type="project" value="InterPro"/>
</dbReference>
<evidence type="ECO:0000256" key="1">
    <source>
        <dbReference type="ARBA" id="ARBA00006586"/>
    </source>
</evidence>
<dbReference type="InterPro" id="IPR029055">
    <property type="entry name" value="Ntn_hydrolases_N"/>
</dbReference>
<reference evidence="3" key="1">
    <citation type="submission" date="2018-05" db="EMBL/GenBank/DDBJ databases">
        <authorList>
            <person name="Lanie J.A."/>
            <person name="Ng W.-L."/>
            <person name="Kazmierczak K.M."/>
            <person name="Andrzejewski T.M."/>
            <person name="Davidsen T.M."/>
            <person name="Wayne K.J."/>
            <person name="Tettelin H."/>
            <person name="Glass J.I."/>
            <person name="Rusch D."/>
            <person name="Podicherti R."/>
            <person name="Tsui H.-C.T."/>
            <person name="Winkler M.E."/>
        </authorList>
    </citation>
    <scope>NUCLEOTIDE SEQUENCE</scope>
</reference>
<gene>
    <name evidence="3" type="ORF">METZ01_LOCUS454941</name>
</gene>
<dbReference type="GO" id="GO:0017000">
    <property type="term" value="P:antibiotic biosynthetic process"/>
    <property type="evidence" value="ECO:0007669"/>
    <property type="project" value="InterPro"/>
</dbReference>
<dbReference type="Gene3D" id="1.10.439.10">
    <property type="entry name" value="Penicillin Amidohydrolase, domain 1"/>
    <property type="match status" value="1"/>
</dbReference>
<dbReference type="EMBL" id="UINC01188726">
    <property type="protein sequence ID" value="SVE02087.1"/>
    <property type="molecule type" value="Genomic_DNA"/>
</dbReference>
<dbReference type="SUPFAM" id="SSF56235">
    <property type="entry name" value="N-terminal nucleophile aminohydrolases (Ntn hydrolases)"/>
    <property type="match status" value="1"/>
</dbReference>
<comment type="similarity">
    <text evidence="1">Belongs to the peptidase S45 family.</text>
</comment>
<accession>A0A383A2N7</accession>
<dbReference type="PANTHER" id="PTHR34218:SF4">
    <property type="entry name" value="ACYL-HOMOSERINE LACTONE ACYLASE QUIP"/>
    <property type="match status" value="1"/>
</dbReference>
<dbReference type="AlphaFoldDB" id="A0A383A2N7"/>
<evidence type="ECO:0000256" key="2">
    <source>
        <dbReference type="SAM" id="Phobius"/>
    </source>
</evidence>
<sequence length="125" mass="14427">MTNIRYLILPIITTLLIWVLNTRIGSLPPIGKFLDPFHGYLALVDSDDLNHLQLNVDGLQGQVTIQFDELRIPHIFSENESDLYFAQGYVMAFERLWQMEFQTHVAGGRLSEIVGEKAIDYDRFQ</sequence>
<dbReference type="Pfam" id="PF01804">
    <property type="entry name" value="Penicil_amidase"/>
    <property type="match status" value="1"/>
</dbReference>
<keyword evidence="2" id="KW-0472">Membrane</keyword>
<keyword evidence="2" id="KW-0812">Transmembrane</keyword>
<dbReference type="PANTHER" id="PTHR34218">
    <property type="entry name" value="PEPTIDASE S45 PENICILLIN AMIDASE"/>
    <property type="match status" value="1"/>
</dbReference>
<evidence type="ECO:0000313" key="3">
    <source>
        <dbReference type="EMBL" id="SVE02087.1"/>
    </source>
</evidence>
<feature type="non-terminal residue" evidence="3">
    <location>
        <position position="125"/>
    </location>
</feature>
<evidence type="ECO:0008006" key="4">
    <source>
        <dbReference type="Google" id="ProtNLM"/>
    </source>
</evidence>
<keyword evidence="2" id="KW-1133">Transmembrane helix</keyword>
<feature type="transmembrane region" description="Helical" evidence="2">
    <location>
        <begin position="6"/>
        <end position="24"/>
    </location>
</feature>
<proteinExistence type="inferred from homology"/>
<dbReference type="InterPro" id="IPR023343">
    <property type="entry name" value="Penicillin_amidase_dom1"/>
</dbReference>